<dbReference type="Pfam" id="PF13614">
    <property type="entry name" value="AAA_31"/>
    <property type="match status" value="1"/>
</dbReference>
<dbReference type="CDD" id="cd02042">
    <property type="entry name" value="ParAB_family"/>
    <property type="match status" value="1"/>
</dbReference>
<protein>
    <recommendedName>
        <fullName evidence="1">AAA domain-containing protein</fullName>
    </recommendedName>
</protein>
<keyword evidence="3" id="KW-1185">Reference proteome</keyword>
<dbReference type="InterPro" id="IPR050678">
    <property type="entry name" value="DNA_Partitioning_ATPase"/>
</dbReference>
<dbReference type="Proteomes" id="UP000094329">
    <property type="component" value="Unassembled WGS sequence"/>
</dbReference>
<organism evidence="2 3">
    <name type="scientific">Piscirickettsia litoralis</name>
    <dbReference type="NCBI Taxonomy" id="1891921"/>
    <lineage>
        <taxon>Bacteria</taxon>
        <taxon>Pseudomonadati</taxon>
        <taxon>Pseudomonadota</taxon>
        <taxon>Gammaproteobacteria</taxon>
        <taxon>Thiotrichales</taxon>
        <taxon>Piscirickettsiaceae</taxon>
        <taxon>Piscirickettsia</taxon>
    </lineage>
</organism>
<dbReference type="SUPFAM" id="SSF52540">
    <property type="entry name" value="P-loop containing nucleoside triphosphate hydrolases"/>
    <property type="match status" value="1"/>
</dbReference>
<comment type="caution">
    <text evidence="2">The sequence shown here is derived from an EMBL/GenBank/DDBJ whole genome shotgun (WGS) entry which is preliminary data.</text>
</comment>
<name>A0ABX2ZXT2_9GAMM</name>
<dbReference type="InterPro" id="IPR027417">
    <property type="entry name" value="P-loop_NTPase"/>
</dbReference>
<evidence type="ECO:0000313" key="3">
    <source>
        <dbReference type="Proteomes" id="UP000094329"/>
    </source>
</evidence>
<gene>
    <name evidence="2" type="ORF">BGC07_17165</name>
</gene>
<dbReference type="InterPro" id="IPR025669">
    <property type="entry name" value="AAA_dom"/>
</dbReference>
<proteinExistence type="predicted"/>
<dbReference type="RefSeq" id="WP_069314282.1">
    <property type="nucleotide sequence ID" value="NZ_MDTU01000004.1"/>
</dbReference>
<sequence length="329" mass="36494">MNSKMTAADAASFLGVTLQAIHKQLKTKKLGFRKSQNRVYFGHATAKEIFKLKFKPRTVSIQIVKGGTGKTTLTHSIATRANLYGAKVLCIDLDQQGNLTQAFGINPEDSPVMVDILNNEEFDLLDAIKEVDEGLHLIPSRIENAVLDNTLMLNRCALDRIYRDLIKKVKKHYDLILIDCPPALGQSVAAAALASDAVISPLIPEKFCLSGLKITAQELMTIGKSYNKKISHKILLNKFDSRTNLSHDVLTMLIKHPTYGQQLYKSYVRTSQEFPNVTASEEAGISIYDTLKNTSPKEDVDLLTREILGINKHKKQEKVSLGTLEDATA</sequence>
<dbReference type="EMBL" id="MDTU01000004">
    <property type="protein sequence ID" value="ODN41293.1"/>
    <property type="molecule type" value="Genomic_DNA"/>
</dbReference>
<feature type="domain" description="AAA" evidence="1">
    <location>
        <begin position="57"/>
        <end position="231"/>
    </location>
</feature>
<dbReference type="PANTHER" id="PTHR13696:SF99">
    <property type="entry name" value="COBYRINIC ACID AC-DIAMIDE SYNTHASE"/>
    <property type="match status" value="1"/>
</dbReference>
<evidence type="ECO:0000259" key="1">
    <source>
        <dbReference type="Pfam" id="PF13614"/>
    </source>
</evidence>
<reference evidence="2 3" key="1">
    <citation type="submission" date="2016-08" db="EMBL/GenBank/DDBJ databases">
        <title>Draft genome sequence of Candidatus Piscirickettsia litoralis, from seawater.</title>
        <authorList>
            <person name="Wan X."/>
            <person name="Lee A.J."/>
            <person name="Hou S."/>
            <person name="Donachie S.P."/>
        </authorList>
    </citation>
    <scope>NUCLEOTIDE SEQUENCE [LARGE SCALE GENOMIC DNA]</scope>
    <source>
        <strain evidence="2 3">Y2</strain>
    </source>
</reference>
<dbReference type="PANTHER" id="PTHR13696">
    <property type="entry name" value="P-LOOP CONTAINING NUCLEOSIDE TRIPHOSPHATE HYDROLASE"/>
    <property type="match status" value="1"/>
</dbReference>
<evidence type="ECO:0000313" key="2">
    <source>
        <dbReference type="EMBL" id="ODN41293.1"/>
    </source>
</evidence>
<dbReference type="Gene3D" id="3.40.50.300">
    <property type="entry name" value="P-loop containing nucleotide triphosphate hydrolases"/>
    <property type="match status" value="1"/>
</dbReference>
<accession>A0ABX2ZXT2</accession>